<dbReference type="PANTHER" id="PTHR43004">
    <property type="entry name" value="TRK SYSTEM POTASSIUM UPTAKE PROTEIN"/>
    <property type="match status" value="1"/>
</dbReference>
<keyword evidence="3" id="KW-0285">Flavoprotein</keyword>
<dbReference type="InterPro" id="IPR038220">
    <property type="entry name" value="PHOX_C_sf"/>
</dbReference>
<dbReference type="InterPro" id="IPR036249">
    <property type="entry name" value="Thioredoxin-like_sf"/>
</dbReference>
<feature type="region of interest" description="Disordered" evidence="6">
    <location>
        <begin position="1"/>
        <end position="27"/>
    </location>
</feature>
<dbReference type="Proteomes" id="UP000626982">
    <property type="component" value="Unassembled WGS sequence"/>
</dbReference>
<gene>
    <name evidence="9" type="ORF">GCM10010968_09290</name>
</gene>
<dbReference type="EMBL" id="BMLM01000001">
    <property type="protein sequence ID" value="GGN80946.1"/>
    <property type="molecule type" value="Genomic_DNA"/>
</dbReference>
<keyword evidence="4" id="KW-0274">FAD</keyword>
<dbReference type="Gene3D" id="3.30.9.10">
    <property type="entry name" value="D-Amino Acid Oxidase, subunit A, domain 2"/>
    <property type="match status" value="1"/>
</dbReference>
<evidence type="ECO:0000256" key="6">
    <source>
        <dbReference type="SAM" id="MobiDB-lite"/>
    </source>
</evidence>
<keyword evidence="5" id="KW-0560">Oxidoreductase</keyword>
<proteinExistence type="inferred from homology"/>
<dbReference type="SUPFAM" id="SSF51905">
    <property type="entry name" value="FAD/NAD(P)-binding domain"/>
    <property type="match status" value="1"/>
</dbReference>
<dbReference type="PRINTS" id="PR00420">
    <property type="entry name" value="RNGMNOXGNASE"/>
</dbReference>
<evidence type="ECO:0000256" key="4">
    <source>
        <dbReference type="ARBA" id="ARBA00022827"/>
    </source>
</evidence>
<comment type="caution">
    <text evidence="9">The sequence shown here is derived from an EMBL/GenBank/DDBJ whole genome shotgun (WGS) entry which is preliminary data.</text>
</comment>
<organism evidence="9 10">
    <name type="scientific">Agrococcus terreus</name>
    <dbReference type="NCBI Taxonomy" id="574649"/>
    <lineage>
        <taxon>Bacteria</taxon>
        <taxon>Bacillati</taxon>
        <taxon>Actinomycetota</taxon>
        <taxon>Actinomycetes</taxon>
        <taxon>Micrococcales</taxon>
        <taxon>Microbacteriaceae</taxon>
        <taxon>Agrococcus</taxon>
    </lineage>
</organism>
<evidence type="ECO:0000313" key="9">
    <source>
        <dbReference type="EMBL" id="GGN80946.1"/>
    </source>
</evidence>
<dbReference type="PANTHER" id="PTHR43004:SF19">
    <property type="entry name" value="BINDING MONOOXYGENASE, PUTATIVE (JCVI)-RELATED"/>
    <property type="match status" value="1"/>
</dbReference>
<name>A0ABQ2KGH5_9MICO</name>
<reference evidence="10" key="1">
    <citation type="journal article" date="2019" name="Int. J. Syst. Evol. Microbiol.">
        <title>The Global Catalogue of Microorganisms (GCM) 10K type strain sequencing project: providing services to taxonomists for standard genome sequencing and annotation.</title>
        <authorList>
            <consortium name="The Broad Institute Genomics Platform"/>
            <consortium name="The Broad Institute Genome Sequencing Center for Infectious Disease"/>
            <person name="Wu L."/>
            <person name="Ma J."/>
        </authorList>
    </citation>
    <scope>NUCLEOTIDE SEQUENCE [LARGE SCALE GENOMIC DNA]</scope>
    <source>
        <strain evidence="10">CGMCC 1.6960</strain>
    </source>
</reference>
<evidence type="ECO:0000256" key="1">
    <source>
        <dbReference type="ARBA" id="ARBA00001974"/>
    </source>
</evidence>
<evidence type="ECO:0000313" key="10">
    <source>
        <dbReference type="Proteomes" id="UP000626982"/>
    </source>
</evidence>
<dbReference type="SUPFAM" id="SSF54373">
    <property type="entry name" value="FAD-linked reductases, C-terminal domain"/>
    <property type="match status" value="1"/>
</dbReference>
<protein>
    <submittedName>
        <fullName evidence="9">Phenol 2-monooxygenase</fullName>
    </submittedName>
</protein>
<comment type="cofactor">
    <cofactor evidence="1">
        <name>FAD</name>
        <dbReference type="ChEBI" id="CHEBI:57692"/>
    </cofactor>
</comment>
<dbReference type="InterPro" id="IPR036188">
    <property type="entry name" value="FAD/NAD-bd_sf"/>
</dbReference>
<evidence type="ECO:0000256" key="5">
    <source>
        <dbReference type="ARBA" id="ARBA00023002"/>
    </source>
</evidence>
<dbReference type="InterPro" id="IPR050641">
    <property type="entry name" value="RIFMO-like"/>
</dbReference>
<dbReference type="InterPro" id="IPR002938">
    <property type="entry name" value="FAD-bd"/>
</dbReference>
<evidence type="ECO:0000256" key="2">
    <source>
        <dbReference type="ARBA" id="ARBA00007801"/>
    </source>
</evidence>
<dbReference type="Pfam" id="PF07976">
    <property type="entry name" value="Phe_hydrox_dim"/>
    <property type="match status" value="1"/>
</dbReference>
<dbReference type="RefSeq" id="WP_188716544.1">
    <property type="nucleotide sequence ID" value="NZ_BAABBD010000006.1"/>
</dbReference>
<evidence type="ECO:0000256" key="3">
    <source>
        <dbReference type="ARBA" id="ARBA00022630"/>
    </source>
</evidence>
<dbReference type="InterPro" id="IPR012941">
    <property type="entry name" value="Phe_hydrox_C_dim_dom"/>
</dbReference>
<feature type="domain" description="Phenol hydroxylase-like C-terminal dimerisation" evidence="8">
    <location>
        <begin position="459"/>
        <end position="646"/>
    </location>
</feature>
<sequence length="648" mass="71386">MQFHHHGYVDEDPRVLPAAGHGLDRPASLPEETDVLVVGTGPAGMLLGAQLSMYPDVATRVVERRGGRLERGQADGLQARSIETFQAFGFAERLLAEAYRITEMQFWRPDPADRTRIHRAEKAIDSAGLPDSELSEFPHVICNQARVQDYFAEYMRHSPSRMAPDYGWELLDLVVEDADEADASAHPVVATFRRTVEAEGEPVGAERVVRAKYAVGCDGARSVVRRAIGGHLQGDSRNHAWGVMDVLVDTDFPDIRTKCAIQSAAGSILLIPREGNALVRIYVDLGDIAPEDAHAVRQTPIETIVERAQAILAPYRLEVRHVAWWSVYEVGQRVADTFDDVAPERRGQQHPRVFIAGDACHTHSAKAGQGMNVSMQDTFNLGWKLGSVLAGRSPAAILDTYSEERQVVAQRLIDFDREWSTLMGARTLDPAHPELGGIDPKEVTAHYLRSERQASGFATHYEPSRITGTGEHQALATGFPIGERFWSAPVVRVCDAVPVELGHHMRADGRWRLYAFAGPEAPGQGGALEAWAEWLRTSPESPYVTTHVEGTDAGSVLDVKVIWQQSHDDVEPGDVPTVFRPRFGPFQVIDEELVYAADEADDIFERRGVAREGAVVVVRPDMFVSAVLPLDRPDLLAAHFDGILLPAS</sequence>
<dbReference type="Pfam" id="PF01494">
    <property type="entry name" value="FAD_binding_3"/>
    <property type="match status" value="1"/>
</dbReference>
<dbReference type="SUPFAM" id="SSF52833">
    <property type="entry name" value="Thioredoxin-like"/>
    <property type="match status" value="1"/>
</dbReference>
<feature type="domain" description="FAD-binding" evidence="7">
    <location>
        <begin position="32"/>
        <end position="415"/>
    </location>
</feature>
<dbReference type="NCBIfam" id="NF006144">
    <property type="entry name" value="PRK08294.1"/>
    <property type="match status" value="1"/>
</dbReference>
<accession>A0ABQ2KGH5</accession>
<comment type="similarity">
    <text evidence="2">Belongs to the PheA/TfdB FAD monooxygenase family.</text>
</comment>
<evidence type="ECO:0000259" key="7">
    <source>
        <dbReference type="Pfam" id="PF01494"/>
    </source>
</evidence>
<keyword evidence="10" id="KW-1185">Reference proteome</keyword>
<dbReference type="CDD" id="cd02979">
    <property type="entry name" value="PHOX_C"/>
    <property type="match status" value="1"/>
</dbReference>
<dbReference type="Gene3D" id="3.50.50.60">
    <property type="entry name" value="FAD/NAD(P)-binding domain"/>
    <property type="match status" value="1"/>
</dbReference>
<evidence type="ECO:0000259" key="8">
    <source>
        <dbReference type="Pfam" id="PF07976"/>
    </source>
</evidence>
<dbReference type="Gene3D" id="3.40.30.20">
    <property type="match status" value="1"/>
</dbReference>